<dbReference type="Proteomes" id="UP000255505">
    <property type="component" value="Plasmid II"/>
</dbReference>
<dbReference type="EMBL" id="LT991977">
    <property type="protein sequence ID" value="SPK76828.1"/>
    <property type="molecule type" value="Genomic_DNA"/>
</dbReference>
<dbReference type="AlphaFoldDB" id="A0A375IRQ9"/>
<protein>
    <submittedName>
        <fullName evidence="1">Uncharacterized protein</fullName>
    </submittedName>
</protein>
<accession>A0A375IRQ9</accession>
<geneLocation type="plasmid" evidence="1">
    <name>II</name>
</geneLocation>
<name>A0A375IRQ9_9BURK</name>
<gene>
    <name evidence="1" type="ORF">CT19425_MP80457</name>
</gene>
<dbReference type="RefSeq" id="WP_115666252.1">
    <property type="nucleotide sequence ID" value="NZ_JAYMSA010000002.1"/>
</dbReference>
<evidence type="ECO:0000313" key="1">
    <source>
        <dbReference type="EMBL" id="SPK76828.1"/>
    </source>
</evidence>
<evidence type="ECO:0000313" key="2">
    <source>
        <dbReference type="Proteomes" id="UP000255505"/>
    </source>
</evidence>
<keyword evidence="1" id="KW-0614">Plasmid</keyword>
<organism evidence="1 2">
    <name type="scientific">Cupriavidus taiwanensis</name>
    <dbReference type="NCBI Taxonomy" id="164546"/>
    <lineage>
        <taxon>Bacteria</taxon>
        <taxon>Pseudomonadati</taxon>
        <taxon>Pseudomonadota</taxon>
        <taxon>Betaproteobacteria</taxon>
        <taxon>Burkholderiales</taxon>
        <taxon>Burkholderiaceae</taxon>
        <taxon>Cupriavidus</taxon>
    </lineage>
</organism>
<sequence length="80" mass="8688">MKKALAVLASVIFLASAYVWFSGIRFSLTPSLSITAVKLYATEAEANAKIGGKYNSVRLRCDDPSVEGWTGEFSLFDPPL</sequence>
<reference evidence="1 2" key="1">
    <citation type="submission" date="2018-01" db="EMBL/GenBank/DDBJ databases">
        <authorList>
            <person name="Gaut B.S."/>
            <person name="Morton B.R."/>
            <person name="Clegg M.T."/>
            <person name="Duvall M.R."/>
        </authorList>
    </citation>
    <scope>NUCLEOTIDE SEQUENCE [LARGE SCALE GENOMIC DNA]</scope>
    <source>
        <strain evidence="1">Cupriavidus taiwanensis LMG 19425</strain>
        <plasmid evidence="2">Plasmid ii</plasmid>
    </source>
</reference>
<proteinExistence type="predicted"/>